<evidence type="ECO:0000256" key="1">
    <source>
        <dbReference type="SAM" id="MobiDB-lite"/>
    </source>
</evidence>
<accession>A0A0B2V3K9</accession>
<keyword evidence="3" id="KW-1185">Reference proteome</keyword>
<evidence type="ECO:0000313" key="2">
    <source>
        <dbReference type="EMBL" id="KHN78021.1"/>
    </source>
</evidence>
<name>A0A0B2V3K9_TOXCA</name>
<sequence length="135" mass="15560">MDVPHFITLRPRKRALVEESGGLKANAGNSKHCSEDSPNNSQRGYCSPQKFVTKAGIHKYRRSRPSKFAKPLFYYTLARTKFYPTELLNKTRRSADFRNKKVCSTRINLVFPRHVQHRKHKVPRTSQDNSSSVLG</sequence>
<dbReference type="Proteomes" id="UP000031036">
    <property type="component" value="Unassembled WGS sequence"/>
</dbReference>
<feature type="non-terminal residue" evidence="2">
    <location>
        <position position="135"/>
    </location>
</feature>
<gene>
    <name evidence="2" type="ORF">Tcan_01064</name>
</gene>
<feature type="compositionally biased region" description="Polar residues" evidence="1">
    <location>
        <begin position="27"/>
        <end position="44"/>
    </location>
</feature>
<evidence type="ECO:0000313" key="3">
    <source>
        <dbReference type="Proteomes" id="UP000031036"/>
    </source>
</evidence>
<comment type="caution">
    <text evidence="2">The sequence shown here is derived from an EMBL/GenBank/DDBJ whole genome shotgun (WGS) entry which is preliminary data.</text>
</comment>
<feature type="region of interest" description="Disordered" evidence="1">
    <location>
        <begin position="24"/>
        <end position="47"/>
    </location>
</feature>
<proteinExistence type="predicted"/>
<organism evidence="2 3">
    <name type="scientific">Toxocara canis</name>
    <name type="common">Canine roundworm</name>
    <dbReference type="NCBI Taxonomy" id="6265"/>
    <lineage>
        <taxon>Eukaryota</taxon>
        <taxon>Metazoa</taxon>
        <taxon>Ecdysozoa</taxon>
        <taxon>Nematoda</taxon>
        <taxon>Chromadorea</taxon>
        <taxon>Rhabditida</taxon>
        <taxon>Spirurina</taxon>
        <taxon>Ascaridomorpha</taxon>
        <taxon>Ascaridoidea</taxon>
        <taxon>Toxocaridae</taxon>
        <taxon>Toxocara</taxon>
    </lineage>
</organism>
<dbReference type="EMBL" id="JPKZ01002201">
    <property type="protein sequence ID" value="KHN78021.1"/>
    <property type="molecule type" value="Genomic_DNA"/>
</dbReference>
<reference evidence="2 3" key="1">
    <citation type="submission" date="2014-11" db="EMBL/GenBank/DDBJ databases">
        <title>Genetic blueprint of the zoonotic pathogen Toxocara canis.</title>
        <authorList>
            <person name="Zhu X.-Q."/>
            <person name="Korhonen P.K."/>
            <person name="Cai H."/>
            <person name="Young N.D."/>
            <person name="Nejsum P."/>
            <person name="von Samson-Himmelstjerna G."/>
            <person name="Boag P.R."/>
            <person name="Tan P."/>
            <person name="Li Q."/>
            <person name="Min J."/>
            <person name="Yang Y."/>
            <person name="Wang X."/>
            <person name="Fang X."/>
            <person name="Hall R.S."/>
            <person name="Hofmann A."/>
            <person name="Sternberg P.W."/>
            <person name="Jex A.R."/>
            <person name="Gasser R.B."/>
        </authorList>
    </citation>
    <scope>NUCLEOTIDE SEQUENCE [LARGE SCALE GENOMIC DNA]</scope>
    <source>
        <strain evidence="2">PN_DK_2014</strain>
    </source>
</reference>
<protein>
    <submittedName>
        <fullName evidence="2">Uncharacterized protein</fullName>
    </submittedName>
</protein>
<dbReference type="AlphaFoldDB" id="A0A0B2V3K9"/>
<feature type="compositionally biased region" description="Polar residues" evidence="1">
    <location>
        <begin position="124"/>
        <end position="135"/>
    </location>
</feature>
<feature type="region of interest" description="Disordered" evidence="1">
    <location>
        <begin position="115"/>
        <end position="135"/>
    </location>
</feature>